<dbReference type="Gene3D" id="3.10.110.10">
    <property type="entry name" value="Ubiquitin Conjugating Enzyme"/>
    <property type="match status" value="1"/>
</dbReference>
<name>A0ABD3P0N6_9STRA</name>
<organism evidence="3 4">
    <name type="scientific">Cyclotella cryptica</name>
    <dbReference type="NCBI Taxonomy" id="29204"/>
    <lineage>
        <taxon>Eukaryota</taxon>
        <taxon>Sar</taxon>
        <taxon>Stramenopiles</taxon>
        <taxon>Ochrophyta</taxon>
        <taxon>Bacillariophyta</taxon>
        <taxon>Coscinodiscophyceae</taxon>
        <taxon>Thalassiosirophycidae</taxon>
        <taxon>Stephanodiscales</taxon>
        <taxon>Stephanodiscaceae</taxon>
        <taxon>Cyclotella</taxon>
    </lineage>
</organism>
<dbReference type="InterPro" id="IPR016135">
    <property type="entry name" value="UBQ-conjugating_enzyme/RWD"/>
</dbReference>
<dbReference type="Pfam" id="PF00179">
    <property type="entry name" value="UQ_con"/>
    <property type="match status" value="1"/>
</dbReference>
<dbReference type="InterPro" id="IPR000608">
    <property type="entry name" value="UBC"/>
</dbReference>
<feature type="region of interest" description="Disordered" evidence="1">
    <location>
        <begin position="183"/>
        <end position="229"/>
    </location>
</feature>
<reference evidence="3 4" key="1">
    <citation type="journal article" date="2020" name="G3 (Bethesda)">
        <title>Improved Reference Genome for Cyclotella cryptica CCMP332, a Model for Cell Wall Morphogenesis, Salinity Adaptation, and Lipid Production in Diatoms (Bacillariophyta).</title>
        <authorList>
            <person name="Roberts W.R."/>
            <person name="Downey K.M."/>
            <person name="Ruck E.C."/>
            <person name="Traller J.C."/>
            <person name="Alverson A.J."/>
        </authorList>
    </citation>
    <scope>NUCLEOTIDE SEQUENCE [LARGE SCALE GENOMIC DNA]</scope>
    <source>
        <strain evidence="3 4">CCMP332</strain>
    </source>
</reference>
<proteinExistence type="predicted"/>
<feature type="compositionally biased region" description="Basic residues" evidence="1">
    <location>
        <begin position="216"/>
        <end position="228"/>
    </location>
</feature>
<dbReference type="InterPro" id="IPR050113">
    <property type="entry name" value="Ub_conjugating_enzyme"/>
</dbReference>
<keyword evidence="4" id="KW-1185">Reference proteome</keyword>
<dbReference type="SMART" id="SM00212">
    <property type="entry name" value="UBCc"/>
    <property type="match status" value="1"/>
</dbReference>
<dbReference type="AlphaFoldDB" id="A0ABD3P0N6"/>
<dbReference type="PANTHER" id="PTHR24067">
    <property type="entry name" value="UBIQUITIN-CONJUGATING ENZYME E2"/>
    <property type="match status" value="1"/>
</dbReference>
<sequence>MRTVTKNEGRNENDYVRLGPFGKNLLRWHFSVMGPANSVYENGIYHGRVLLPKDYPGSPPRVQVRFPITSICKSPAYCHLCFQFFSALYILRKMLTPSGRFVPGEDICLSASNYHPETWTPRWTVLSLVDALRLHMLTAANEIGGVMASDEKRKSHAQTSRSWCLPGIVDHRQMVADGIFSSNKDTTKTLEPDDTKQIETRNEMPVDTDEINKPTQAKHQKQTIKSHHPSSVEVALAAAKSKKAKASKTMVSKASNPKLSTKATSPEDCALDTINENIVHQRSLTKRLVIEIIKLPLRVLSTLLILLSLVESKLTGILDRM</sequence>
<accession>A0ABD3P0N6</accession>
<feature type="region of interest" description="Disordered" evidence="1">
    <location>
        <begin position="245"/>
        <end position="264"/>
    </location>
</feature>
<dbReference type="PROSITE" id="PS50127">
    <property type="entry name" value="UBC_2"/>
    <property type="match status" value="1"/>
</dbReference>
<protein>
    <recommendedName>
        <fullName evidence="2">UBC core domain-containing protein</fullName>
    </recommendedName>
</protein>
<evidence type="ECO:0000313" key="3">
    <source>
        <dbReference type="EMBL" id="KAL3781358.1"/>
    </source>
</evidence>
<dbReference type="EMBL" id="JABMIG020000319">
    <property type="protein sequence ID" value="KAL3781358.1"/>
    <property type="molecule type" value="Genomic_DNA"/>
</dbReference>
<comment type="caution">
    <text evidence="3">The sequence shown here is derived from an EMBL/GenBank/DDBJ whole genome shotgun (WGS) entry which is preliminary data.</text>
</comment>
<evidence type="ECO:0000256" key="1">
    <source>
        <dbReference type="SAM" id="MobiDB-lite"/>
    </source>
</evidence>
<gene>
    <name evidence="3" type="ORF">HJC23_013442</name>
</gene>
<evidence type="ECO:0000259" key="2">
    <source>
        <dbReference type="PROSITE" id="PS50127"/>
    </source>
</evidence>
<dbReference type="SUPFAM" id="SSF54495">
    <property type="entry name" value="UBC-like"/>
    <property type="match status" value="1"/>
</dbReference>
<dbReference type="Proteomes" id="UP001516023">
    <property type="component" value="Unassembled WGS sequence"/>
</dbReference>
<feature type="compositionally biased region" description="Basic and acidic residues" evidence="1">
    <location>
        <begin position="185"/>
        <end position="204"/>
    </location>
</feature>
<feature type="domain" description="UBC core" evidence="2">
    <location>
        <begin position="1"/>
        <end position="174"/>
    </location>
</feature>
<evidence type="ECO:0000313" key="4">
    <source>
        <dbReference type="Proteomes" id="UP001516023"/>
    </source>
</evidence>